<evidence type="ECO:0000256" key="1">
    <source>
        <dbReference type="SAM" id="Coils"/>
    </source>
</evidence>
<evidence type="ECO:0000313" key="3">
    <source>
        <dbReference type="EMBL" id="KAK7863462.1"/>
    </source>
</evidence>
<reference evidence="3 4" key="1">
    <citation type="submission" date="2024-03" db="EMBL/GenBank/DDBJ databases">
        <title>The genome assembly and annotation of the cricket Gryllus longicercus Weissman &amp; Gray.</title>
        <authorList>
            <person name="Szrajer S."/>
            <person name="Gray D."/>
            <person name="Ylla G."/>
        </authorList>
    </citation>
    <scope>NUCLEOTIDE SEQUENCE [LARGE SCALE GENOMIC DNA]</scope>
    <source>
        <strain evidence="3">DAG 2021-001</strain>
        <tissue evidence="3">Whole body minus gut</tissue>
    </source>
</reference>
<dbReference type="Gene3D" id="1.20.5.170">
    <property type="match status" value="1"/>
</dbReference>
<keyword evidence="4" id="KW-1185">Reference proteome</keyword>
<dbReference type="GO" id="GO:0003700">
    <property type="term" value="F:DNA-binding transcription factor activity"/>
    <property type="evidence" value="ECO:0007669"/>
    <property type="project" value="InterPro"/>
</dbReference>
<dbReference type="Proteomes" id="UP001378592">
    <property type="component" value="Unassembled WGS sequence"/>
</dbReference>
<evidence type="ECO:0000259" key="2">
    <source>
        <dbReference type="PROSITE" id="PS50217"/>
    </source>
</evidence>
<name>A0AAN9VM00_9ORTH</name>
<gene>
    <name evidence="3" type="ORF">R5R35_010500</name>
</gene>
<dbReference type="InterPro" id="IPR046347">
    <property type="entry name" value="bZIP_sf"/>
</dbReference>
<organism evidence="3 4">
    <name type="scientific">Gryllus longicercus</name>
    <dbReference type="NCBI Taxonomy" id="2509291"/>
    <lineage>
        <taxon>Eukaryota</taxon>
        <taxon>Metazoa</taxon>
        <taxon>Ecdysozoa</taxon>
        <taxon>Arthropoda</taxon>
        <taxon>Hexapoda</taxon>
        <taxon>Insecta</taxon>
        <taxon>Pterygota</taxon>
        <taxon>Neoptera</taxon>
        <taxon>Polyneoptera</taxon>
        <taxon>Orthoptera</taxon>
        <taxon>Ensifera</taxon>
        <taxon>Gryllidea</taxon>
        <taxon>Grylloidea</taxon>
        <taxon>Gryllidae</taxon>
        <taxon>Gryllinae</taxon>
        <taxon>Gryllus</taxon>
    </lineage>
</organism>
<feature type="domain" description="BZIP" evidence="2">
    <location>
        <begin position="97"/>
        <end position="145"/>
    </location>
</feature>
<evidence type="ECO:0000313" key="4">
    <source>
        <dbReference type="Proteomes" id="UP001378592"/>
    </source>
</evidence>
<dbReference type="InterPro" id="IPR004827">
    <property type="entry name" value="bZIP"/>
</dbReference>
<feature type="coiled-coil region" evidence="1">
    <location>
        <begin position="115"/>
        <end position="156"/>
    </location>
</feature>
<proteinExistence type="predicted"/>
<comment type="caution">
    <text evidence="3">The sequence shown here is derived from an EMBL/GenBank/DDBJ whole genome shotgun (WGS) entry which is preliminary data.</text>
</comment>
<accession>A0AAN9VM00</accession>
<protein>
    <recommendedName>
        <fullName evidence="2">BZIP domain-containing protein</fullName>
    </recommendedName>
</protein>
<keyword evidence="1" id="KW-0175">Coiled coil</keyword>
<dbReference type="SUPFAM" id="SSF57959">
    <property type="entry name" value="Leucine zipper domain"/>
    <property type="match status" value="1"/>
</dbReference>
<dbReference type="PROSITE" id="PS50217">
    <property type="entry name" value="BZIP"/>
    <property type="match status" value="1"/>
</dbReference>
<dbReference type="EMBL" id="JAZDUA010000229">
    <property type="protein sequence ID" value="KAK7863462.1"/>
    <property type="molecule type" value="Genomic_DNA"/>
</dbReference>
<dbReference type="GO" id="GO:0005634">
    <property type="term" value="C:nucleus"/>
    <property type="evidence" value="ECO:0007669"/>
    <property type="project" value="UniProtKB-ARBA"/>
</dbReference>
<dbReference type="AlphaFoldDB" id="A0AAN9VM00"/>
<sequence length="306" mass="33972">MAAFSNLKRKINVHSGSSCSSVVSNENGIETGYISDNSTSDVETVNTYENSVENGFIGKEGNSVLPQCNVVKKELILNAQSRKKLDYGDEVESYPMPRKRANCVSKNALMARANRMKKKQYLEDLEKKLQELSEENEKLKLQVKKNNEIAQKQTEEVKYLKGVLANAPEISTLLKCVRQRSSLPVTSSINKFSDTYTLKESPFDLDDPLLSSCDLESFKELPDTDFLTQDLADKTLDVLEGSSSTNVGICLHVAQQRVSLEFCPTCSINATAAWQDSGFGLEGLQIPPSKTRHYKSCCVRLHGVSP</sequence>